<proteinExistence type="predicted"/>
<dbReference type="Pfam" id="PF23155">
    <property type="entry name" value="DUF7053"/>
    <property type="match status" value="1"/>
</dbReference>
<evidence type="ECO:0000259" key="1">
    <source>
        <dbReference type="Pfam" id="PF23155"/>
    </source>
</evidence>
<dbReference type="EMBL" id="MU032350">
    <property type="protein sequence ID" value="KAF3762571.1"/>
    <property type="molecule type" value="Genomic_DNA"/>
</dbReference>
<organism evidence="2 3">
    <name type="scientific">Cryphonectria parasitica (strain ATCC 38755 / EP155)</name>
    <dbReference type="NCBI Taxonomy" id="660469"/>
    <lineage>
        <taxon>Eukaryota</taxon>
        <taxon>Fungi</taxon>
        <taxon>Dikarya</taxon>
        <taxon>Ascomycota</taxon>
        <taxon>Pezizomycotina</taxon>
        <taxon>Sordariomycetes</taxon>
        <taxon>Sordariomycetidae</taxon>
        <taxon>Diaporthales</taxon>
        <taxon>Cryphonectriaceae</taxon>
        <taxon>Cryphonectria-Endothia species complex</taxon>
        <taxon>Cryphonectria</taxon>
    </lineage>
</organism>
<dbReference type="PANTHER" id="PTHR38117:SF1">
    <property type="entry name" value="DUF3074 DOMAIN-CONTAINING PROTEIN"/>
    <property type="match status" value="1"/>
</dbReference>
<comment type="caution">
    <text evidence="2">The sequence shown here is derived from an EMBL/GenBank/DDBJ whole genome shotgun (WGS) entry which is preliminary data.</text>
</comment>
<evidence type="ECO:0000313" key="2">
    <source>
        <dbReference type="EMBL" id="KAF3762571.1"/>
    </source>
</evidence>
<keyword evidence="3" id="KW-1185">Reference proteome</keyword>
<dbReference type="PANTHER" id="PTHR38117">
    <property type="entry name" value="NACHT AND WD40 DOMAIN PROTEIN"/>
    <property type="match status" value="1"/>
</dbReference>
<dbReference type="AlphaFoldDB" id="A0A9P4XX85"/>
<dbReference type="Proteomes" id="UP000803844">
    <property type="component" value="Unassembled WGS sequence"/>
</dbReference>
<reference evidence="2" key="1">
    <citation type="journal article" date="2020" name="Phytopathology">
        <title>Genome sequence of the chestnut blight fungus Cryphonectria parasitica EP155: A fundamental resource for an archetypical invasive plant pathogen.</title>
        <authorList>
            <person name="Crouch J.A."/>
            <person name="Dawe A."/>
            <person name="Aerts A."/>
            <person name="Barry K."/>
            <person name="Churchill A.C.L."/>
            <person name="Grimwood J."/>
            <person name="Hillman B."/>
            <person name="Milgroom M.G."/>
            <person name="Pangilinan J."/>
            <person name="Smith M."/>
            <person name="Salamov A."/>
            <person name="Schmutz J."/>
            <person name="Yadav J."/>
            <person name="Grigoriev I.V."/>
            <person name="Nuss D."/>
        </authorList>
    </citation>
    <scope>NUCLEOTIDE SEQUENCE</scope>
    <source>
        <strain evidence="2">EP155</strain>
    </source>
</reference>
<dbReference type="RefSeq" id="XP_040773550.1">
    <property type="nucleotide sequence ID" value="XM_040921700.1"/>
</dbReference>
<dbReference type="GeneID" id="63838829"/>
<sequence>MSWFSSSSRVVVKTRLPPGATLKQGVDMLHDQDFFINCDPCLQKYELVDRDLASPELPEDRVKGIGPTTSYKITDVVENIPKGVWGSHVESRYEFTDVERGLFCRIRSPLNVVMEALWEVRDAEDGEGLELVEEADIKCSKLLIGIVKSQSEAGAGKIHAKMIDRLKKEVEESSTTDGGSA</sequence>
<gene>
    <name evidence="2" type="ORF">M406DRAFT_341769</name>
</gene>
<dbReference type="InterPro" id="IPR055481">
    <property type="entry name" value="DUF7053"/>
</dbReference>
<feature type="domain" description="DUF7053" evidence="1">
    <location>
        <begin position="8"/>
        <end position="167"/>
    </location>
</feature>
<evidence type="ECO:0000313" key="3">
    <source>
        <dbReference type="Proteomes" id="UP000803844"/>
    </source>
</evidence>
<accession>A0A9P4XX85</accession>
<dbReference type="OrthoDB" id="4794810at2759"/>
<protein>
    <recommendedName>
        <fullName evidence="1">DUF7053 domain-containing protein</fullName>
    </recommendedName>
</protein>
<name>A0A9P4XX85_CRYP1</name>